<accession>A0A1C2EB11</accession>
<evidence type="ECO:0000313" key="4">
    <source>
        <dbReference type="Proteomes" id="UP000094412"/>
    </source>
</evidence>
<dbReference type="Gene3D" id="3.10.450.50">
    <property type="match status" value="1"/>
</dbReference>
<reference evidence="3 4" key="1">
    <citation type="submission" date="2016-08" db="EMBL/GenBank/DDBJ databases">
        <title>Whole genome sequence of Mesorhizobium sp. strain UASWS1009 isolated from industrial sewage.</title>
        <authorList>
            <person name="Crovadore J."/>
            <person name="Calmin G."/>
            <person name="Chablais R."/>
            <person name="Cochard B."/>
            <person name="Lefort F."/>
        </authorList>
    </citation>
    <scope>NUCLEOTIDE SEQUENCE [LARGE SCALE GENOMIC DNA]</scope>
    <source>
        <strain evidence="3 4">UASWS1009</strain>
    </source>
</reference>
<dbReference type="EMBL" id="MDEO01000022">
    <property type="protein sequence ID" value="OCX24127.1"/>
    <property type="molecule type" value="Genomic_DNA"/>
</dbReference>
<organism evidence="3 4">
    <name type="scientific">Mesorhizobium hungaricum</name>
    <dbReference type="NCBI Taxonomy" id="1566387"/>
    <lineage>
        <taxon>Bacteria</taxon>
        <taxon>Pseudomonadati</taxon>
        <taxon>Pseudomonadota</taxon>
        <taxon>Alphaproteobacteria</taxon>
        <taxon>Hyphomicrobiales</taxon>
        <taxon>Phyllobacteriaceae</taxon>
        <taxon>Mesorhizobium</taxon>
    </lineage>
</organism>
<protein>
    <recommendedName>
        <fullName evidence="2">DUF3828 domain-containing protein</fullName>
    </recommendedName>
</protein>
<proteinExistence type="predicted"/>
<dbReference type="STRING" id="1566387.QV13_02350"/>
<keyword evidence="1" id="KW-0732">Signal</keyword>
<sequence length="158" mass="17101">MKPGVLLALCICAFSGPALAGPASDAVMFFYSPVKFAADAQYRDRFTEPVTKLFELNDAALKKNPDEVACIDFEPALDAQDYDDKAVADSLKLSEAVNGDTATVTVNFNLFTEGDDSKREMVWDLKKVNGGWKIADISSKSNSWKLSELGCSGEDSAD</sequence>
<dbReference type="OrthoDB" id="7174015at2"/>
<evidence type="ECO:0000256" key="1">
    <source>
        <dbReference type="SAM" id="SignalP"/>
    </source>
</evidence>
<name>A0A1C2EB11_9HYPH</name>
<comment type="caution">
    <text evidence="3">The sequence shown here is derived from an EMBL/GenBank/DDBJ whole genome shotgun (WGS) entry which is preliminary data.</text>
</comment>
<dbReference type="Proteomes" id="UP000094412">
    <property type="component" value="Unassembled WGS sequence"/>
</dbReference>
<dbReference type="Pfam" id="PF12883">
    <property type="entry name" value="DUF3828"/>
    <property type="match status" value="1"/>
</dbReference>
<gene>
    <name evidence="3" type="ORF">QV13_02350</name>
</gene>
<evidence type="ECO:0000313" key="3">
    <source>
        <dbReference type="EMBL" id="OCX24127.1"/>
    </source>
</evidence>
<dbReference type="InterPro" id="IPR024289">
    <property type="entry name" value="DUF3828"/>
</dbReference>
<feature type="domain" description="DUF3828" evidence="2">
    <location>
        <begin position="55"/>
        <end position="140"/>
    </location>
</feature>
<feature type="chain" id="PRO_5008660225" description="DUF3828 domain-containing protein" evidence="1">
    <location>
        <begin position="21"/>
        <end position="158"/>
    </location>
</feature>
<keyword evidence="4" id="KW-1185">Reference proteome</keyword>
<dbReference type="RefSeq" id="WP_024926123.1">
    <property type="nucleotide sequence ID" value="NZ_MDEO01000022.1"/>
</dbReference>
<feature type="signal peptide" evidence="1">
    <location>
        <begin position="1"/>
        <end position="20"/>
    </location>
</feature>
<dbReference type="AlphaFoldDB" id="A0A1C2EB11"/>
<evidence type="ECO:0000259" key="2">
    <source>
        <dbReference type="Pfam" id="PF12883"/>
    </source>
</evidence>